<feature type="domain" description="Phosphoribulokinase/uridine kinase" evidence="4">
    <location>
        <begin position="335"/>
        <end position="518"/>
    </location>
</feature>
<organism evidence="5 6">
    <name type="scientific">Luteimicrobium xylanilyticum</name>
    <dbReference type="NCBI Taxonomy" id="1133546"/>
    <lineage>
        <taxon>Bacteria</taxon>
        <taxon>Bacillati</taxon>
        <taxon>Actinomycetota</taxon>
        <taxon>Actinomycetes</taxon>
        <taxon>Micrococcales</taxon>
        <taxon>Luteimicrobium</taxon>
    </lineage>
</organism>
<dbReference type="Gene3D" id="3.40.50.300">
    <property type="entry name" value="P-loop containing nucleotide triphosphate hydrolases"/>
    <property type="match status" value="2"/>
</dbReference>
<dbReference type="Pfam" id="PF00485">
    <property type="entry name" value="PRK"/>
    <property type="match status" value="1"/>
</dbReference>
<evidence type="ECO:0000259" key="3">
    <source>
        <dbReference type="Pfam" id="PF00294"/>
    </source>
</evidence>
<accession>A0A5P9QCL1</accession>
<dbReference type="InterPro" id="IPR006083">
    <property type="entry name" value="PRK/URK"/>
</dbReference>
<dbReference type="InterPro" id="IPR052562">
    <property type="entry name" value="Ketohexokinase-related"/>
</dbReference>
<name>A0A5P9QCL1_9MICO</name>
<sequence>MTVPPTPSGLFVGLTTLDVVHRVSAPPDPNTKVTARRQDVAAGGPAANAAVVFAALGGSATLVTALGTGAAASAARDDLEAHGVRVIDVAPRGFALAVSAVAVDERTGERTVVSPDGGRVEVAAPGHVHELVRGRDVVLLDGHHPALQAVAARAARSAGVPVVLDAGRWKPHLAELVPCCDVVAASGDFRLGADPDARPEAVGPGLRAVGVPRVAVTHGGGPVEWWEGARSGTVPVPAVDAVDTLGAGDAFHGALAWAVASGVGFVGALEGAARVASLRVTVAGPRAWLASLPTGDAVADPGPVRPAVEVTARADLVARAHALVELTRTDGRRRVLGIAGPPGAGKSTLAAQVAEALGGDAVVVGQDGFHLAQRELERLGRADRKGAPDTFDGAGFVALLERLVRQERGDAAVLAPEFRREIEEPVAGAVAVDPTVPLVITEGNYLLLDDGPWARVRALLDEAWFLAPDDDARVEGLVARHVRHGRSPEAARAWVERSDEANAVVVRPGAERADVVVRLADW</sequence>
<proteinExistence type="predicted"/>
<evidence type="ECO:0000259" key="4">
    <source>
        <dbReference type="Pfam" id="PF00485"/>
    </source>
</evidence>
<protein>
    <submittedName>
        <fullName evidence="5">Ketohexokinase</fullName>
        <ecNumber evidence="5">2.7.1.3</ecNumber>
    </submittedName>
</protein>
<dbReference type="InterPro" id="IPR011611">
    <property type="entry name" value="PfkB_dom"/>
</dbReference>
<dbReference type="SUPFAM" id="SSF53613">
    <property type="entry name" value="Ribokinase-like"/>
    <property type="match status" value="1"/>
</dbReference>
<dbReference type="GO" id="GO:0005524">
    <property type="term" value="F:ATP binding"/>
    <property type="evidence" value="ECO:0007669"/>
    <property type="project" value="InterPro"/>
</dbReference>
<dbReference type="NCBIfam" id="NF006743">
    <property type="entry name" value="PRK09270.1-2"/>
    <property type="match status" value="1"/>
</dbReference>
<dbReference type="Proteomes" id="UP000326702">
    <property type="component" value="Chromosome"/>
</dbReference>
<evidence type="ECO:0000313" key="5">
    <source>
        <dbReference type="EMBL" id="QFU98215.1"/>
    </source>
</evidence>
<dbReference type="KEGG" id="lxl:KDY119_01726"/>
<dbReference type="Pfam" id="PF00294">
    <property type="entry name" value="PfkB"/>
    <property type="match status" value="1"/>
</dbReference>
<dbReference type="Gene3D" id="3.40.1190.20">
    <property type="match status" value="1"/>
</dbReference>
<dbReference type="EC" id="2.7.1.3" evidence="5"/>
<reference evidence="5 6" key="1">
    <citation type="submission" date="2019-10" db="EMBL/GenBank/DDBJ databases">
        <title>Genome sequence of Luteimicrobium xylanilyticum HY-24.</title>
        <authorList>
            <person name="Kim D.Y."/>
            <person name="Park H.-Y."/>
        </authorList>
    </citation>
    <scope>NUCLEOTIDE SEQUENCE [LARGE SCALE GENOMIC DNA]</scope>
    <source>
        <strain evidence="5 6">HY-24</strain>
    </source>
</reference>
<dbReference type="InterPro" id="IPR027417">
    <property type="entry name" value="P-loop_NTPase"/>
</dbReference>
<feature type="domain" description="Carbohydrate kinase PfkB" evidence="3">
    <location>
        <begin position="11"/>
        <end position="286"/>
    </location>
</feature>
<dbReference type="RefSeq" id="WP_322619645.1">
    <property type="nucleotide sequence ID" value="NZ_BAABIH010000027.1"/>
</dbReference>
<dbReference type="EMBL" id="CP045529">
    <property type="protein sequence ID" value="QFU98215.1"/>
    <property type="molecule type" value="Genomic_DNA"/>
</dbReference>
<keyword evidence="1 5" id="KW-0808">Transferase</keyword>
<dbReference type="InterPro" id="IPR029056">
    <property type="entry name" value="Ribokinase-like"/>
</dbReference>
<dbReference type="SUPFAM" id="SSF52540">
    <property type="entry name" value="P-loop containing nucleoside triphosphate hydrolases"/>
    <property type="match status" value="1"/>
</dbReference>
<evidence type="ECO:0000256" key="1">
    <source>
        <dbReference type="ARBA" id="ARBA00022679"/>
    </source>
</evidence>
<dbReference type="PANTHER" id="PTHR42774:SF3">
    <property type="entry name" value="KETOHEXOKINASE"/>
    <property type="match status" value="1"/>
</dbReference>
<keyword evidence="6" id="KW-1185">Reference proteome</keyword>
<dbReference type="PROSITE" id="PS00584">
    <property type="entry name" value="PFKB_KINASES_2"/>
    <property type="match status" value="1"/>
</dbReference>
<dbReference type="AlphaFoldDB" id="A0A5P9QCL1"/>
<evidence type="ECO:0000256" key="2">
    <source>
        <dbReference type="ARBA" id="ARBA00022777"/>
    </source>
</evidence>
<keyword evidence="2 5" id="KW-0418">Kinase</keyword>
<dbReference type="GO" id="GO:0004454">
    <property type="term" value="F:ketohexokinase activity"/>
    <property type="evidence" value="ECO:0007669"/>
    <property type="project" value="UniProtKB-EC"/>
</dbReference>
<dbReference type="PANTHER" id="PTHR42774">
    <property type="entry name" value="PHOSPHOTRANSFERASE SYSTEM TRANSPORT PROTEIN"/>
    <property type="match status" value="1"/>
</dbReference>
<evidence type="ECO:0000313" key="6">
    <source>
        <dbReference type="Proteomes" id="UP000326702"/>
    </source>
</evidence>
<gene>
    <name evidence="5" type="ORF">KDY119_01726</name>
</gene>
<dbReference type="InterPro" id="IPR002173">
    <property type="entry name" value="Carboh/pur_kinase_PfkB_CS"/>
</dbReference>